<comment type="caution">
    <text evidence="2">The sequence shown here is derived from an EMBL/GenBank/DDBJ whole genome shotgun (WGS) entry which is preliminary data.</text>
</comment>
<sequence>MLVHALYDSLVDQAVQHRFLTVREQPERLIPLLVYVIHPESTACLRNHILHNPQFLCQKGNTWIASITLRSWLRSDKGADASATKSMLVPKLPSDDDLISFPEEPTHAKSWYEENRNSNKNQMPDTFRRTISSIILSTNVFGDFSKCTIISEDISEDNLVTLVDASRTVWQKFIHQPQTARCLVFLLALGMMCSKLHCQYTNAIDQLASFVDFTTVFLSQEEWSEDHTSFRRFKLGLWSLDSLYRLQKSLKASVDSLLEAKEELMQQINDGPGKRSELLQRMCQEYLGEFESNLLGLTRVNTEWERKIELHSRYNDALSAVLGLRDSRASLQQNSTIQKLTYLTIVYLPIGLMAAIFAIPNEQRVAFEGMGRGWFVGCILLMSAATYTLAIYIQNVLTFISRLLGKICGMSPRFVFGQVLLKGTFGKDTSGV</sequence>
<dbReference type="Gene3D" id="1.20.58.340">
    <property type="entry name" value="Magnesium transport protein CorA, transmembrane region"/>
    <property type="match status" value="1"/>
</dbReference>
<keyword evidence="1" id="KW-1133">Transmembrane helix</keyword>
<organism evidence="2 3">
    <name type="scientific">Endocarpon pusillum</name>
    <dbReference type="NCBI Taxonomy" id="364733"/>
    <lineage>
        <taxon>Eukaryota</taxon>
        <taxon>Fungi</taxon>
        <taxon>Dikarya</taxon>
        <taxon>Ascomycota</taxon>
        <taxon>Pezizomycotina</taxon>
        <taxon>Eurotiomycetes</taxon>
        <taxon>Chaetothyriomycetidae</taxon>
        <taxon>Verrucariales</taxon>
        <taxon>Verrucariaceae</taxon>
        <taxon>Endocarpon</taxon>
    </lineage>
</organism>
<reference evidence="2" key="1">
    <citation type="submission" date="2020-02" db="EMBL/GenBank/DDBJ databases">
        <authorList>
            <person name="Palmer J.M."/>
        </authorList>
    </citation>
    <scope>NUCLEOTIDE SEQUENCE</scope>
    <source>
        <strain evidence="2">EPUS1.4</strain>
        <tissue evidence="2">Thallus</tissue>
    </source>
</reference>
<feature type="transmembrane region" description="Helical" evidence="1">
    <location>
        <begin position="373"/>
        <end position="393"/>
    </location>
</feature>
<evidence type="ECO:0000313" key="3">
    <source>
        <dbReference type="Proteomes" id="UP000606974"/>
    </source>
</evidence>
<dbReference type="EMBL" id="JAACFV010000089">
    <property type="protein sequence ID" value="KAF7506295.1"/>
    <property type="molecule type" value="Genomic_DNA"/>
</dbReference>
<dbReference type="OrthoDB" id="5430750at2759"/>
<feature type="transmembrane region" description="Helical" evidence="1">
    <location>
        <begin position="340"/>
        <end position="361"/>
    </location>
</feature>
<gene>
    <name evidence="2" type="ORF">GJ744_011868</name>
</gene>
<dbReference type="AlphaFoldDB" id="A0A8H7ABW6"/>
<accession>A0A8H7ABW6</accession>
<keyword evidence="1" id="KW-0472">Membrane</keyword>
<keyword evidence="3" id="KW-1185">Reference proteome</keyword>
<dbReference type="Proteomes" id="UP000606974">
    <property type="component" value="Unassembled WGS sequence"/>
</dbReference>
<evidence type="ECO:0000256" key="1">
    <source>
        <dbReference type="SAM" id="Phobius"/>
    </source>
</evidence>
<name>A0A8H7ABW6_9EURO</name>
<evidence type="ECO:0000313" key="2">
    <source>
        <dbReference type="EMBL" id="KAF7506295.1"/>
    </source>
</evidence>
<keyword evidence="1" id="KW-0812">Transmembrane</keyword>
<protein>
    <submittedName>
        <fullName evidence="2">Uncharacterized protein</fullName>
    </submittedName>
</protein>
<proteinExistence type="predicted"/>